<evidence type="ECO:0000256" key="11">
    <source>
        <dbReference type="ARBA" id="ARBA00023264"/>
    </source>
</evidence>
<evidence type="ECO:0000256" key="12">
    <source>
        <dbReference type="ARBA" id="ARBA00025707"/>
    </source>
</evidence>
<dbReference type="Pfam" id="PF03034">
    <property type="entry name" value="PSS"/>
    <property type="match status" value="1"/>
</dbReference>
<comment type="subcellular location">
    <subcellularLocation>
        <location evidence="1">Endoplasmic reticulum membrane</location>
        <topology evidence="1">Multi-pass membrane protein</topology>
    </subcellularLocation>
</comment>
<keyword evidence="9 13" id="KW-0472">Membrane</keyword>
<name>A0AAV8UXV2_9RHOD</name>
<dbReference type="EMBL" id="JAMWBK010000002">
    <property type="protein sequence ID" value="KAJ8907425.1"/>
    <property type="molecule type" value="Genomic_DNA"/>
</dbReference>
<evidence type="ECO:0008006" key="16">
    <source>
        <dbReference type="Google" id="ProtNLM"/>
    </source>
</evidence>
<dbReference type="PANTHER" id="PTHR15362">
    <property type="entry name" value="PHOSPHATIDYLINOSITOL SYNTHASE"/>
    <property type="match status" value="1"/>
</dbReference>
<feature type="transmembrane region" description="Helical" evidence="13">
    <location>
        <begin position="71"/>
        <end position="93"/>
    </location>
</feature>
<evidence type="ECO:0000256" key="6">
    <source>
        <dbReference type="ARBA" id="ARBA00022824"/>
    </source>
</evidence>
<feature type="transmembrane region" description="Helical" evidence="13">
    <location>
        <begin position="285"/>
        <end position="306"/>
    </location>
</feature>
<keyword evidence="5 13" id="KW-0812">Transmembrane</keyword>
<feature type="transmembrane region" description="Helical" evidence="13">
    <location>
        <begin position="169"/>
        <end position="188"/>
    </location>
</feature>
<evidence type="ECO:0000313" key="14">
    <source>
        <dbReference type="EMBL" id="KAJ8907425.1"/>
    </source>
</evidence>
<dbReference type="Proteomes" id="UP001157974">
    <property type="component" value="Unassembled WGS sequence"/>
</dbReference>
<dbReference type="PANTHER" id="PTHR15362:SF7">
    <property type="entry name" value="PHOSPHATIDYLSERINE SYNTHASE 2"/>
    <property type="match status" value="1"/>
</dbReference>
<gene>
    <name evidence="14" type="ORF">NDN08_007536</name>
</gene>
<feature type="transmembrane region" description="Helical" evidence="13">
    <location>
        <begin position="41"/>
        <end position="59"/>
    </location>
</feature>
<keyword evidence="7 13" id="KW-1133">Transmembrane helix</keyword>
<dbReference type="AlphaFoldDB" id="A0AAV8UXV2"/>
<dbReference type="GO" id="GO:0106245">
    <property type="term" value="F:L-serine-phosphatidylethanolamine phosphatidyltransferase activity"/>
    <property type="evidence" value="ECO:0007669"/>
    <property type="project" value="InterPro"/>
</dbReference>
<keyword evidence="4" id="KW-0808">Transferase</keyword>
<reference evidence="14 15" key="1">
    <citation type="journal article" date="2023" name="Nat. Commun.">
        <title>Origin of minicircular mitochondrial genomes in red algae.</title>
        <authorList>
            <person name="Lee Y."/>
            <person name="Cho C.H."/>
            <person name="Lee Y.M."/>
            <person name="Park S.I."/>
            <person name="Yang J.H."/>
            <person name="West J.A."/>
            <person name="Bhattacharya D."/>
            <person name="Yoon H.S."/>
        </authorList>
    </citation>
    <scope>NUCLEOTIDE SEQUENCE [LARGE SCALE GENOMIC DNA]</scope>
    <source>
        <strain evidence="14 15">CCMP1338</strain>
        <tissue evidence="14">Whole cell</tissue>
    </source>
</reference>
<dbReference type="GO" id="GO:0005789">
    <property type="term" value="C:endoplasmic reticulum membrane"/>
    <property type="evidence" value="ECO:0007669"/>
    <property type="project" value="UniProtKB-SubCell"/>
</dbReference>
<comment type="pathway">
    <text evidence="2">Lipid metabolism.</text>
</comment>
<dbReference type="GO" id="GO:0006659">
    <property type="term" value="P:phosphatidylserine biosynthetic process"/>
    <property type="evidence" value="ECO:0007669"/>
    <property type="project" value="InterPro"/>
</dbReference>
<feature type="transmembrane region" description="Helical" evidence="13">
    <location>
        <begin position="224"/>
        <end position="244"/>
    </location>
</feature>
<keyword evidence="15" id="KW-1185">Reference proteome</keyword>
<feature type="transmembrane region" description="Helical" evidence="13">
    <location>
        <begin position="16"/>
        <end position="34"/>
    </location>
</feature>
<proteinExistence type="predicted"/>
<evidence type="ECO:0000256" key="2">
    <source>
        <dbReference type="ARBA" id="ARBA00005189"/>
    </source>
</evidence>
<sequence>MMGSVTGGMGLRDSSWAASVITGAVLSSLVWYFGDWSGSPVVCSLFMASVVFISIWLLLVREDFFCWPHPALWRVVMAASILYSMLLTCMFWLPPKQARMVLRRTLWIQVLEFPQLLMRRAMARTVLSHSALIMRNRSVLWIQSITFELIEESVKSVLPNFNECWWDRWVLDVLLCNFVGMEIGLFLINRFAEPFNWFTLTHERARPPHEESRVPSFLTSREHFLTVCFVVGIGPLVDLINFLLKAALFIPAESPLVLCNLLLVGLPCLVGVPEIYATLSVSGHFRIGSQGAVLLYSVLMELALSWKLSSDTFPANGLKSIPVVARALWTLALLLLLGFTAMLPFGRNEPVPGSIAKKRKVF</sequence>
<accession>A0AAV8UXV2</accession>
<keyword evidence="3" id="KW-0444">Lipid biosynthesis</keyword>
<evidence type="ECO:0000256" key="3">
    <source>
        <dbReference type="ARBA" id="ARBA00022516"/>
    </source>
</evidence>
<keyword evidence="6" id="KW-0256">Endoplasmic reticulum</keyword>
<comment type="caution">
    <text evidence="14">The sequence shown here is derived from an EMBL/GenBank/DDBJ whole genome shotgun (WGS) entry which is preliminary data.</text>
</comment>
<feature type="transmembrane region" description="Helical" evidence="13">
    <location>
        <begin position="327"/>
        <end position="345"/>
    </location>
</feature>
<feature type="transmembrane region" description="Helical" evidence="13">
    <location>
        <begin position="256"/>
        <end position="279"/>
    </location>
</feature>
<dbReference type="InterPro" id="IPR004277">
    <property type="entry name" value="PSS"/>
</dbReference>
<evidence type="ECO:0000256" key="1">
    <source>
        <dbReference type="ARBA" id="ARBA00004477"/>
    </source>
</evidence>
<evidence type="ECO:0000256" key="5">
    <source>
        <dbReference type="ARBA" id="ARBA00022692"/>
    </source>
</evidence>
<keyword evidence="10" id="KW-0594">Phospholipid biosynthesis</keyword>
<evidence type="ECO:0000256" key="9">
    <source>
        <dbReference type="ARBA" id="ARBA00023136"/>
    </source>
</evidence>
<evidence type="ECO:0000256" key="4">
    <source>
        <dbReference type="ARBA" id="ARBA00022679"/>
    </source>
</evidence>
<evidence type="ECO:0000256" key="13">
    <source>
        <dbReference type="SAM" id="Phobius"/>
    </source>
</evidence>
<comment type="pathway">
    <text evidence="12">Phospholipid metabolism.</text>
</comment>
<keyword evidence="8" id="KW-0443">Lipid metabolism</keyword>
<protein>
    <recommendedName>
        <fullName evidence="16">Alpha-1,3-glucosyltransferase</fullName>
    </recommendedName>
</protein>
<evidence type="ECO:0000313" key="15">
    <source>
        <dbReference type="Proteomes" id="UP001157974"/>
    </source>
</evidence>
<organism evidence="14 15">
    <name type="scientific">Rhodosorus marinus</name>
    <dbReference type="NCBI Taxonomy" id="101924"/>
    <lineage>
        <taxon>Eukaryota</taxon>
        <taxon>Rhodophyta</taxon>
        <taxon>Stylonematophyceae</taxon>
        <taxon>Stylonematales</taxon>
        <taxon>Stylonemataceae</taxon>
        <taxon>Rhodosorus</taxon>
    </lineage>
</organism>
<keyword evidence="11" id="KW-1208">Phospholipid metabolism</keyword>
<evidence type="ECO:0000256" key="8">
    <source>
        <dbReference type="ARBA" id="ARBA00023098"/>
    </source>
</evidence>
<evidence type="ECO:0000256" key="7">
    <source>
        <dbReference type="ARBA" id="ARBA00022989"/>
    </source>
</evidence>
<evidence type="ECO:0000256" key="10">
    <source>
        <dbReference type="ARBA" id="ARBA00023209"/>
    </source>
</evidence>